<comment type="caution">
    <text evidence="1">The sequence shown here is derived from an EMBL/GenBank/DDBJ whole genome shotgun (WGS) entry which is preliminary data.</text>
</comment>
<evidence type="ECO:0000313" key="1">
    <source>
        <dbReference type="EMBL" id="KKM91417.1"/>
    </source>
</evidence>
<name>A0A0F9PDI5_9ZZZZ</name>
<dbReference type="EMBL" id="LAZR01006535">
    <property type="protein sequence ID" value="KKM91417.1"/>
    <property type="molecule type" value="Genomic_DNA"/>
</dbReference>
<gene>
    <name evidence="1" type="ORF">LCGC14_1228680</name>
</gene>
<proteinExistence type="predicted"/>
<protein>
    <submittedName>
        <fullName evidence="1">Uncharacterized protein</fullName>
    </submittedName>
</protein>
<dbReference type="SUPFAM" id="SSF52058">
    <property type="entry name" value="L domain-like"/>
    <property type="match status" value="1"/>
</dbReference>
<dbReference type="InterPro" id="IPR019734">
    <property type="entry name" value="TPR_rpt"/>
</dbReference>
<dbReference type="SUPFAM" id="SSF81901">
    <property type="entry name" value="HCP-like"/>
    <property type="match status" value="1"/>
</dbReference>
<dbReference type="InterPro" id="IPR032675">
    <property type="entry name" value="LRR_dom_sf"/>
</dbReference>
<dbReference type="InterPro" id="IPR011990">
    <property type="entry name" value="TPR-like_helical_dom_sf"/>
</dbReference>
<reference evidence="1" key="1">
    <citation type="journal article" date="2015" name="Nature">
        <title>Complex archaea that bridge the gap between prokaryotes and eukaryotes.</title>
        <authorList>
            <person name="Spang A."/>
            <person name="Saw J.H."/>
            <person name="Jorgensen S.L."/>
            <person name="Zaremba-Niedzwiedzka K."/>
            <person name="Martijn J."/>
            <person name="Lind A.E."/>
            <person name="van Eijk R."/>
            <person name="Schleper C."/>
            <person name="Guy L."/>
            <person name="Ettema T.J."/>
        </authorList>
    </citation>
    <scope>NUCLEOTIDE SEQUENCE</scope>
</reference>
<accession>A0A0F9PDI5</accession>
<dbReference type="Gene3D" id="1.25.40.10">
    <property type="entry name" value="Tetratricopeptide repeat domain"/>
    <property type="match status" value="1"/>
</dbReference>
<dbReference type="PROSITE" id="PS50005">
    <property type="entry name" value="TPR"/>
    <property type="match status" value="1"/>
</dbReference>
<organism evidence="1">
    <name type="scientific">marine sediment metagenome</name>
    <dbReference type="NCBI Taxonomy" id="412755"/>
    <lineage>
        <taxon>unclassified sequences</taxon>
        <taxon>metagenomes</taxon>
        <taxon>ecological metagenomes</taxon>
    </lineage>
</organism>
<sequence length="742" mass="87264">MPTEKKFKVDKNVSKEILRLFQDESINNYSSQIEEGMLEKLKPPELIDILVSLSVERLTVFLISLAGTIIPPEENIYNKVNLRLYYFGSIEPYVTISLKDKITNIIKKSDLKSMYLLGEFFRKKWDLQVSIGKIDEKDYYLNNYFRIIIEIIDNNGLSEKEIHLKMREFINKGGLEIDKAITATNELARVFGISNKLEIDVDEIISKRKKRQDLTNFKSIEELDKFLKSKVPRFIKEEYARKGKIFKKYEDFDMAKDCYEKALDIDSDDNFLICDFYEVLMALKEFEKAEFWLNKQLEQEHNWREGWALQEKAYHYLLKDNIPKVLETLKTLLEKGSRDINWILQDLRFSDIVKTEDFKQFINPKKEFNVNDYLKLKLIVNDTIFYINGKEYQKNSLLYLDVPVKGIKNLSDLLTKYSVEVIADKFKSLFDDGDYEKNLSGLVPAEEEFKLMCLNLQLWAENSYDYQLLHPELAIPLLKELINAGDPIAKYAIKKVLANTFTLGLPKFKKYLSEPIYENISGNKWQSHMSYLTQTELMDGILNPSEATIMKELISFTETEYRVLYEGWGDDDFLRRDSGQLHFLVEDKCVVSLDMELNKWHPSIPDSIENLKTLKSLRIMVFGDFFSLDFNKPIESLERLKLYIWGDIKIPNQFDFFPNLDFLQIRFLEGGSFKEEPTTLGSLIKLRRFSLDGVKLNKFPAYLLNLKKLRSADFRDTSLTELPKDLKITRKYRFSFYNSKFV</sequence>
<dbReference type="SMART" id="SM00028">
    <property type="entry name" value="TPR"/>
    <property type="match status" value="2"/>
</dbReference>
<dbReference type="Gene3D" id="3.80.10.10">
    <property type="entry name" value="Ribonuclease Inhibitor"/>
    <property type="match status" value="1"/>
</dbReference>
<dbReference type="AlphaFoldDB" id="A0A0F9PDI5"/>